<dbReference type="InterPro" id="IPR013780">
    <property type="entry name" value="Glyco_hydro_b"/>
</dbReference>
<sequence>MAKVVPHSFFTDFDINLFKSGKHFRLYNKLGSHLTQVDGENGTYFAVWAPSAKSVSVIGDFNHWNAGEHELMVRWDESGIWEGFIPGVDKGTKYKYKIQSYNNDIWTEKADPFARYCEQPPKTASLVWDAPYSWKDEKWMGEREKHNGLDRPYSVYEVHLGSWKKKNGQEFLTYDEMGEDLVNYVDEMGFTHVEFMPVMEYPFDPSWGYQLTGYFAPTSRFGKPEEFKMLVDKFHQKGIGVILDWVPSHFPEDAHGLGFFDGSHLYEHPDSRRGYHPDWKSLIFNYGRNEVRAFLISNAAFWLDQFHVDGLRVDAVASMLYLDYSREDGEWEPNMYGNNENLEAMSFIREMNIEVYASFKGVQTIAEESTAFSGVTKPVHLGGLGFGMKWMMGWMHDTLEFFKKEPIYRSYDLNDITFSMTYAFTENFMLPFSHDEVVYGKQSLLYRMPGDEWQRFANLRLLFGYMFTHPGGNLLFMGAEFGQSSEWNFQESLDWHLTQYDFHSGIQELVKDLNKVYRSNPALYEKQFSPEGFQWIEHNDHENTTLTYIRKGNDPKDDLIIACNFTPVPRENYRVGVPKDKQLRLIFNSDDTKYSGSGMGKKTLKPSSKEWNGFEHSVTMTLPPLGVVIYR</sequence>
<dbReference type="NCBIfam" id="NF008967">
    <property type="entry name" value="PRK12313.1"/>
    <property type="match status" value="1"/>
</dbReference>
<dbReference type="GO" id="GO:0003844">
    <property type="term" value="F:1,4-alpha-glucan branching enzyme activity"/>
    <property type="evidence" value="ECO:0007669"/>
    <property type="project" value="UniProtKB-UniRule"/>
</dbReference>
<evidence type="ECO:0000256" key="9">
    <source>
        <dbReference type="ARBA" id="ARBA00023277"/>
    </source>
</evidence>
<dbReference type="SUPFAM" id="SSF51445">
    <property type="entry name" value="(Trans)glycosidases"/>
    <property type="match status" value="1"/>
</dbReference>
<dbReference type="InterPro" id="IPR013783">
    <property type="entry name" value="Ig-like_fold"/>
</dbReference>
<dbReference type="Gene3D" id="3.20.20.80">
    <property type="entry name" value="Glycosidases"/>
    <property type="match status" value="1"/>
</dbReference>
<dbReference type="FunFam" id="2.60.40.1180:FF:000002">
    <property type="entry name" value="1,4-alpha-glucan branching enzyme GlgB"/>
    <property type="match status" value="1"/>
</dbReference>
<evidence type="ECO:0000256" key="7">
    <source>
        <dbReference type="ARBA" id="ARBA00022679"/>
    </source>
</evidence>
<gene>
    <name evidence="10 13" type="primary">glgB</name>
    <name evidence="13" type="ORF">GTQ34_14930</name>
</gene>
<evidence type="ECO:0000256" key="5">
    <source>
        <dbReference type="ARBA" id="ARBA00022600"/>
    </source>
</evidence>
<keyword evidence="6 10" id="KW-0328">Glycosyltransferase</keyword>
<feature type="active site" description="Proton donor" evidence="10 11">
    <location>
        <position position="367"/>
    </location>
</feature>
<dbReference type="InterPro" id="IPR004193">
    <property type="entry name" value="Glyco_hydro_13_N"/>
</dbReference>
<keyword evidence="8 10" id="KW-0320">Glycogen biosynthesis</keyword>
<dbReference type="InterPro" id="IPR044143">
    <property type="entry name" value="GlgB_N_E_set_prok"/>
</dbReference>
<comment type="subunit">
    <text evidence="10">Monomer.</text>
</comment>
<dbReference type="PIRSF" id="PIRSF000463">
    <property type="entry name" value="GlgB"/>
    <property type="match status" value="1"/>
</dbReference>
<dbReference type="NCBIfam" id="NF003811">
    <property type="entry name" value="PRK05402.1"/>
    <property type="match status" value="1"/>
</dbReference>
<comment type="function">
    <text evidence="2 10">Catalyzes the formation of the alpha-1,6-glucosidic linkages in glycogen by scission of a 1,4-alpha-linked oligosaccharide from growing alpha-1,4-glucan chains and the subsequent attachment of the oligosaccharide to the alpha-1,6 position.</text>
</comment>
<dbReference type="GO" id="GO:0005829">
    <property type="term" value="C:cytosol"/>
    <property type="evidence" value="ECO:0007669"/>
    <property type="project" value="TreeGrafter"/>
</dbReference>
<evidence type="ECO:0000256" key="6">
    <source>
        <dbReference type="ARBA" id="ARBA00022676"/>
    </source>
</evidence>
<comment type="caution">
    <text evidence="13">The sequence shown here is derived from an EMBL/GenBank/DDBJ whole genome shotgun (WGS) entry which is preliminary data.</text>
</comment>
<dbReference type="GO" id="GO:0043169">
    <property type="term" value="F:cation binding"/>
    <property type="evidence" value="ECO:0007669"/>
    <property type="project" value="InterPro"/>
</dbReference>
<name>A0A964WYG7_9FLAO</name>
<dbReference type="Proteomes" id="UP000667650">
    <property type="component" value="Unassembled WGS sequence"/>
</dbReference>
<dbReference type="PANTHER" id="PTHR43651">
    <property type="entry name" value="1,4-ALPHA-GLUCAN-BRANCHING ENZYME"/>
    <property type="match status" value="1"/>
</dbReference>
<evidence type="ECO:0000256" key="3">
    <source>
        <dbReference type="ARBA" id="ARBA00004964"/>
    </source>
</evidence>
<dbReference type="InterPro" id="IPR014756">
    <property type="entry name" value="Ig_E-set"/>
</dbReference>
<dbReference type="InterPro" id="IPR006407">
    <property type="entry name" value="GlgB"/>
</dbReference>
<evidence type="ECO:0000256" key="1">
    <source>
        <dbReference type="ARBA" id="ARBA00000826"/>
    </source>
</evidence>
<dbReference type="CDD" id="cd02855">
    <property type="entry name" value="E_set_GBE_prok_N"/>
    <property type="match status" value="1"/>
</dbReference>
<dbReference type="InterPro" id="IPR017853">
    <property type="entry name" value="GH"/>
</dbReference>
<keyword evidence="5 10" id="KW-0321">Glycogen metabolism</keyword>
<dbReference type="RefSeq" id="WP_166524617.1">
    <property type="nucleotide sequence ID" value="NZ_JAAABI010000007.1"/>
</dbReference>
<evidence type="ECO:0000256" key="4">
    <source>
        <dbReference type="ARBA" id="ARBA00009000"/>
    </source>
</evidence>
<dbReference type="GO" id="GO:0005978">
    <property type="term" value="P:glycogen biosynthetic process"/>
    <property type="evidence" value="ECO:0007669"/>
    <property type="project" value="UniProtKB-UniRule"/>
</dbReference>
<evidence type="ECO:0000259" key="12">
    <source>
        <dbReference type="SMART" id="SM00642"/>
    </source>
</evidence>
<dbReference type="Gene3D" id="2.60.40.10">
    <property type="entry name" value="Immunoglobulins"/>
    <property type="match status" value="1"/>
</dbReference>
<dbReference type="InterPro" id="IPR037439">
    <property type="entry name" value="Branching_enzy"/>
</dbReference>
<evidence type="ECO:0000256" key="8">
    <source>
        <dbReference type="ARBA" id="ARBA00023056"/>
    </source>
</evidence>
<dbReference type="Pfam" id="PF00128">
    <property type="entry name" value="Alpha-amylase"/>
    <property type="match status" value="2"/>
</dbReference>
<keyword evidence="7 10" id="KW-0808">Transferase</keyword>
<accession>A0A964WYG7</accession>
<evidence type="ECO:0000313" key="13">
    <source>
        <dbReference type="EMBL" id="NAY93206.1"/>
    </source>
</evidence>
<evidence type="ECO:0000256" key="2">
    <source>
        <dbReference type="ARBA" id="ARBA00002953"/>
    </source>
</evidence>
<dbReference type="FunFam" id="2.60.40.10:FF:000169">
    <property type="entry name" value="1,4-alpha-glucan branching enzyme GlgB"/>
    <property type="match status" value="1"/>
</dbReference>
<keyword evidence="9 10" id="KW-0119">Carbohydrate metabolism</keyword>
<dbReference type="SUPFAM" id="SSF81296">
    <property type="entry name" value="E set domains"/>
    <property type="match status" value="1"/>
</dbReference>
<dbReference type="AlphaFoldDB" id="A0A964WYG7"/>
<protein>
    <recommendedName>
        <fullName evidence="10">1,4-alpha-glucan branching enzyme GlgB</fullName>
        <ecNumber evidence="10">2.4.1.18</ecNumber>
    </recommendedName>
    <alternativeName>
        <fullName evidence="10">1,4-alpha-D-glucan:1,4-alpha-D-glucan 6-glucosyl-transferase</fullName>
    </alternativeName>
    <alternativeName>
        <fullName evidence="10">Alpha-(1-&gt;4)-glucan branching enzyme</fullName>
    </alternativeName>
    <alternativeName>
        <fullName evidence="10">Glycogen branching enzyme</fullName>
        <shortName evidence="10">BE</shortName>
    </alternativeName>
</protein>
<dbReference type="EC" id="2.4.1.18" evidence="10"/>
<keyword evidence="14" id="KW-1185">Reference proteome</keyword>
<proteinExistence type="inferred from homology"/>
<evidence type="ECO:0000256" key="11">
    <source>
        <dbReference type="PIRSR" id="PIRSR000463-1"/>
    </source>
</evidence>
<evidence type="ECO:0000256" key="10">
    <source>
        <dbReference type="HAMAP-Rule" id="MF_00685"/>
    </source>
</evidence>
<comment type="catalytic activity">
    <reaction evidence="1 10">
        <text>Transfers a segment of a (1-&gt;4)-alpha-D-glucan chain to a primary hydroxy group in a similar glucan chain.</text>
        <dbReference type="EC" id="2.4.1.18"/>
    </reaction>
</comment>
<dbReference type="GO" id="GO:0004553">
    <property type="term" value="F:hydrolase activity, hydrolyzing O-glycosyl compounds"/>
    <property type="evidence" value="ECO:0007669"/>
    <property type="project" value="InterPro"/>
</dbReference>
<comment type="pathway">
    <text evidence="3 10">Glycan biosynthesis; glycogen biosynthesis.</text>
</comment>
<feature type="domain" description="Glycosyl hydrolase family 13 catalytic" evidence="12">
    <location>
        <begin position="157"/>
        <end position="503"/>
    </location>
</feature>
<dbReference type="SMART" id="SM00642">
    <property type="entry name" value="Aamy"/>
    <property type="match status" value="1"/>
</dbReference>
<reference evidence="13" key="1">
    <citation type="submission" date="2020-01" db="EMBL/GenBank/DDBJ databases">
        <title>Muricauda ochracea sp. nov., isolated from a tidal flat of Garorim bay in Korea.</title>
        <authorList>
            <person name="Kim D."/>
            <person name="Yoo Y."/>
            <person name="Kim J.-J."/>
        </authorList>
    </citation>
    <scope>NUCLEOTIDE SEQUENCE</scope>
    <source>
        <strain evidence="13">JGD-17</strain>
    </source>
</reference>
<evidence type="ECO:0000313" key="14">
    <source>
        <dbReference type="Proteomes" id="UP000667650"/>
    </source>
</evidence>
<dbReference type="CDD" id="cd11322">
    <property type="entry name" value="AmyAc_Glg_BE"/>
    <property type="match status" value="1"/>
</dbReference>
<dbReference type="Pfam" id="PF02806">
    <property type="entry name" value="Alpha-amylase_C"/>
    <property type="match status" value="1"/>
</dbReference>
<dbReference type="FunFam" id="3.20.20.80:FF:000003">
    <property type="entry name" value="1,4-alpha-glucan branching enzyme GlgB"/>
    <property type="match status" value="1"/>
</dbReference>
<feature type="active site" description="Nucleophile" evidence="10 11">
    <location>
        <position position="314"/>
    </location>
</feature>
<dbReference type="SUPFAM" id="SSF51011">
    <property type="entry name" value="Glycosyl hydrolase domain"/>
    <property type="match status" value="1"/>
</dbReference>
<organism evidence="13 14">
    <name type="scientific">Flagellimonas ochracea</name>
    <dbReference type="NCBI Taxonomy" id="2696472"/>
    <lineage>
        <taxon>Bacteria</taxon>
        <taxon>Pseudomonadati</taxon>
        <taxon>Bacteroidota</taxon>
        <taxon>Flavobacteriia</taxon>
        <taxon>Flavobacteriales</taxon>
        <taxon>Flavobacteriaceae</taxon>
        <taxon>Flagellimonas</taxon>
    </lineage>
</organism>
<dbReference type="EMBL" id="JAAABI010000007">
    <property type="protein sequence ID" value="NAY93206.1"/>
    <property type="molecule type" value="Genomic_DNA"/>
</dbReference>
<dbReference type="Pfam" id="PF02922">
    <property type="entry name" value="CBM_48"/>
    <property type="match status" value="1"/>
</dbReference>
<dbReference type="NCBIfam" id="TIGR01515">
    <property type="entry name" value="branching_enzym"/>
    <property type="match status" value="1"/>
</dbReference>
<dbReference type="Gene3D" id="2.60.40.1180">
    <property type="entry name" value="Golgi alpha-mannosidase II"/>
    <property type="match status" value="1"/>
</dbReference>
<dbReference type="InterPro" id="IPR006047">
    <property type="entry name" value="GH13_cat_dom"/>
</dbReference>
<dbReference type="HAMAP" id="MF_00685">
    <property type="entry name" value="GlgB"/>
    <property type="match status" value="1"/>
</dbReference>
<dbReference type="InterPro" id="IPR006048">
    <property type="entry name" value="A-amylase/branching_C"/>
</dbReference>
<dbReference type="PANTHER" id="PTHR43651:SF3">
    <property type="entry name" value="1,4-ALPHA-GLUCAN-BRANCHING ENZYME"/>
    <property type="match status" value="1"/>
</dbReference>
<comment type="similarity">
    <text evidence="4 10">Belongs to the glycosyl hydrolase 13 family. GlgB subfamily.</text>
</comment>